<keyword evidence="3" id="KW-1185">Reference proteome</keyword>
<name>A0A9W4U7F8_9PLEO</name>
<dbReference type="Proteomes" id="UP001152607">
    <property type="component" value="Unassembled WGS sequence"/>
</dbReference>
<evidence type="ECO:0000256" key="1">
    <source>
        <dbReference type="SAM" id="MobiDB-lite"/>
    </source>
</evidence>
<evidence type="ECO:0000313" key="3">
    <source>
        <dbReference type="Proteomes" id="UP001152607"/>
    </source>
</evidence>
<organism evidence="2 3">
    <name type="scientific">Periconia digitata</name>
    <dbReference type="NCBI Taxonomy" id="1303443"/>
    <lineage>
        <taxon>Eukaryota</taxon>
        <taxon>Fungi</taxon>
        <taxon>Dikarya</taxon>
        <taxon>Ascomycota</taxon>
        <taxon>Pezizomycotina</taxon>
        <taxon>Dothideomycetes</taxon>
        <taxon>Pleosporomycetidae</taxon>
        <taxon>Pleosporales</taxon>
        <taxon>Massarineae</taxon>
        <taxon>Periconiaceae</taxon>
        <taxon>Periconia</taxon>
    </lineage>
</organism>
<gene>
    <name evidence="2" type="ORF">PDIGIT_LOCUS3866</name>
</gene>
<sequence length="770" mass="85772">MASQQCVAVSAPPSIDFYPLPLHIRRKSPEAAFYSQIDRKLTSPPLRNNDGPLDDIIKQISCELLTVPYKPSSARSSCGSEDFLESLLGWQDPSDHLLSHTVLPLPVSRRPSNQPLIVRKHRNSRSTASSSCLSNTMGWSLGNSRKESTNTSNSSANPRADSPPPSRPLASDPNVSESNPAAGSDHARLVPGPRAPRNDDQNKESTSRNRLFSWGLSRFRRSHTDDVENDEPAGARRPIMIEHLRPAPIRRPMIDVTTGVILNPLDSVQSRPEGIQERPVNPGLVSTLGANICITPADRMILHKTPVHEMWAAVEVQGVLHNGMKSADETVDVAFIIDISYYVGKNSLALVKKVIVETLDFLNPGDRIAVYATHCTHGAGTDTIPDMLCSLRAVNDDTKRRLGDVLSLTEKNGTQKWFPPRPNPSTTNVVLAVAKSLEMAANRKDRTHVIMLSPTVGHLHNILPVFPRLRIHQINVAILPYLHIEDPQEKPCNLPCCKNVSVNGWQNFELPTYRIKQIIHFARSAKPIGDLTNLKIVIEAKKGCEVLTTVGATHLETLKLGQTHTVFVRVRITLQDTDELDLESSEAFWNSSLNASYFREDLGNTKAKGDSIAHVLSVALMNQSSLQPLPTWNYTEAQMAITMVRGEWEYLGDSFMDLQHRLIFHYIRNSSIEEAKTKIDLLGSELENEFGKPNGIIPDGLQSLRHMRLTLLIGDMAREIDRQAAVREYELKDRQKIPSYPNQVRIATTPHHSLAATFEGRHGRRHGMIF</sequence>
<evidence type="ECO:0008006" key="4">
    <source>
        <dbReference type="Google" id="ProtNLM"/>
    </source>
</evidence>
<dbReference type="OrthoDB" id="3760848at2759"/>
<protein>
    <recommendedName>
        <fullName evidence="4">VWFA domain-containing protein</fullName>
    </recommendedName>
</protein>
<accession>A0A9W4U7F8</accession>
<proteinExistence type="predicted"/>
<feature type="compositionally biased region" description="Polar residues" evidence="1">
    <location>
        <begin position="125"/>
        <end position="157"/>
    </location>
</feature>
<dbReference type="SUPFAM" id="SSF53300">
    <property type="entry name" value="vWA-like"/>
    <property type="match status" value="1"/>
</dbReference>
<feature type="compositionally biased region" description="Basic and acidic residues" evidence="1">
    <location>
        <begin position="196"/>
        <end position="207"/>
    </location>
</feature>
<dbReference type="InterPro" id="IPR036465">
    <property type="entry name" value="vWFA_dom_sf"/>
</dbReference>
<dbReference type="EMBL" id="CAOQHR010000002">
    <property type="protein sequence ID" value="CAI6326952.1"/>
    <property type="molecule type" value="Genomic_DNA"/>
</dbReference>
<evidence type="ECO:0000313" key="2">
    <source>
        <dbReference type="EMBL" id="CAI6326952.1"/>
    </source>
</evidence>
<dbReference type="AlphaFoldDB" id="A0A9W4U7F8"/>
<comment type="caution">
    <text evidence="2">The sequence shown here is derived from an EMBL/GenBank/DDBJ whole genome shotgun (WGS) entry which is preliminary data.</text>
</comment>
<feature type="region of interest" description="Disordered" evidence="1">
    <location>
        <begin position="106"/>
        <end position="209"/>
    </location>
</feature>
<reference evidence="2" key="1">
    <citation type="submission" date="2023-01" db="EMBL/GenBank/DDBJ databases">
        <authorList>
            <person name="Van Ghelder C."/>
            <person name="Rancurel C."/>
        </authorList>
    </citation>
    <scope>NUCLEOTIDE SEQUENCE</scope>
    <source>
        <strain evidence="2">CNCM I-4278</strain>
    </source>
</reference>